<feature type="non-terminal residue" evidence="1">
    <location>
        <position position="1"/>
    </location>
</feature>
<proteinExistence type="predicted"/>
<reference evidence="1" key="1">
    <citation type="submission" date="2021-06" db="EMBL/GenBank/DDBJ databases">
        <authorList>
            <person name="Kallberg Y."/>
            <person name="Tangrot J."/>
            <person name="Rosling A."/>
        </authorList>
    </citation>
    <scope>NUCLEOTIDE SEQUENCE</scope>
    <source>
        <strain evidence="1">MA461A</strain>
    </source>
</reference>
<protein>
    <submittedName>
        <fullName evidence="1">33806_t:CDS:1</fullName>
    </submittedName>
</protein>
<organism evidence="1 2">
    <name type="scientific">Racocetra persica</name>
    <dbReference type="NCBI Taxonomy" id="160502"/>
    <lineage>
        <taxon>Eukaryota</taxon>
        <taxon>Fungi</taxon>
        <taxon>Fungi incertae sedis</taxon>
        <taxon>Mucoromycota</taxon>
        <taxon>Glomeromycotina</taxon>
        <taxon>Glomeromycetes</taxon>
        <taxon>Diversisporales</taxon>
        <taxon>Gigasporaceae</taxon>
        <taxon>Racocetra</taxon>
    </lineage>
</organism>
<dbReference type="Proteomes" id="UP000789920">
    <property type="component" value="Unassembled WGS sequence"/>
</dbReference>
<evidence type="ECO:0000313" key="1">
    <source>
        <dbReference type="EMBL" id="CAG8805291.1"/>
    </source>
</evidence>
<name>A0ACA9RRE0_9GLOM</name>
<dbReference type="EMBL" id="CAJVQC010065238">
    <property type="protein sequence ID" value="CAG8805291.1"/>
    <property type="molecule type" value="Genomic_DNA"/>
</dbReference>
<keyword evidence="2" id="KW-1185">Reference proteome</keyword>
<comment type="caution">
    <text evidence="1">The sequence shown here is derived from an EMBL/GenBank/DDBJ whole genome shotgun (WGS) entry which is preliminary data.</text>
</comment>
<evidence type="ECO:0000313" key="2">
    <source>
        <dbReference type="Proteomes" id="UP000789920"/>
    </source>
</evidence>
<accession>A0ACA9RRE0</accession>
<feature type="non-terminal residue" evidence="1">
    <location>
        <position position="90"/>
    </location>
</feature>
<gene>
    <name evidence="1" type="ORF">RPERSI_LOCUS21898</name>
</gene>
<sequence>YVVGSVDITATMKRLGIRMETPSVNATSGLLYSSSIFDVNNDINIVPCYLSGTGVSPKEAGVKVEIYSFEHDKVDPDFLVENSGQHHYNK</sequence>